<dbReference type="SUPFAM" id="SSF54637">
    <property type="entry name" value="Thioesterase/thiol ester dehydrase-isomerase"/>
    <property type="match status" value="1"/>
</dbReference>
<dbReference type="InterPro" id="IPR029069">
    <property type="entry name" value="HotDog_dom_sf"/>
</dbReference>
<dbReference type="InterPro" id="IPR039298">
    <property type="entry name" value="ACOT13"/>
</dbReference>
<dbReference type="PANTHER" id="PTHR21660:SF1">
    <property type="entry name" value="ACYL-COENZYME A THIOESTERASE 13"/>
    <property type="match status" value="1"/>
</dbReference>
<gene>
    <name evidence="4" type="ORF">KAK03_21070</name>
</gene>
<protein>
    <submittedName>
        <fullName evidence="4">PaaI family thioesterase</fullName>
    </submittedName>
</protein>
<dbReference type="NCBIfam" id="TIGR00369">
    <property type="entry name" value="unchar_dom_1"/>
    <property type="match status" value="1"/>
</dbReference>
<dbReference type="EMBL" id="JAGQDD010000022">
    <property type="protein sequence ID" value="MBQ0932969.1"/>
    <property type="molecule type" value="Genomic_DNA"/>
</dbReference>
<dbReference type="Pfam" id="PF03061">
    <property type="entry name" value="4HBT"/>
    <property type="match status" value="1"/>
</dbReference>
<evidence type="ECO:0000256" key="2">
    <source>
        <dbReference type="ARBA" id="ARBA00022801"/>
    </source>
</evidence>
<dbReference type="GO" id="GO:0047617">
    <property type="term" value="F:fatty acyl-CoA hydrolase activity"/>
    <property type="evidence" value="ECO:0007669"/>
    <property type="project" value="InterPro"/>
</dbReference>
<dbReference type="InterPro" id="IPR003736">
    <property type="entry name" value="PAAI_dom"/>
</dbReference>
<organism evidence="4 5">
    <name type="scientific">Ideonella alba</name>
    <dbReference type="NCBI Taxonomy" id="2824118"/>
    <lineage>
        <taxon>Bacteria</taxon>
        <taxon>Pseudomonadati</taxon>
        <taxon>Pseudomonadota</taxon>
        <taxon>Betaproteobacteria</taxon>
        <taxon>Burkholderiales</taxon>
        <taxon>Sphaerotilaceae</taxon>
        <taxon>Ideonella</taxon>
    </lineage>
</organism>
<accession>A0A940YNH9</accession>
<evidence type="ECO:0000256" key="1">
    <source>
        <dbReference type="ARBA" id="ARBA00008324"/>
    </source>
</evidence>
<keyword evidence="5" id="KW-1185">Reference proteome</keyword>
<proteinExistence type="inferred from homology"/>
<evidence type="ECO:0000313" key="5">
    <source>
        <dbReference type="Proteomes" id="UP000676246"/>
    </source>
</evidence>
<evidence type="ECO:0000313" key="4">
    <source>
        <dbReference type="EMBL" id="MBQ0932969.1"/>
    </source>
</evidence>
<dbReference type="CDD" id="cd03443">
    <property type="entry name" value="PaaI_thioesterase"/>
    <property type="match status" value="1"/>
</dbReference>
<name>A0A940YNH9_9BURK</name>
<dbReference type="PANTHER" id="PTHR21660">
    <property type="entry name" value="THIOESTERASE SUPERFAMILY MEMBER-RELATED"/>
    <property type="match status" value="1"/>
</dbReference>
<dbReference type="Proteomes" id="UP000676246">
    <property type="component" value="Unassembled WGS sequence"/>
</dbReference>
<reference evidence="4 5" key="1">
    <citation type="submission" date="2021-04" db="EMBL/GenBank/DDBJ databases">
        <title>The genome sequence of Ideonella sp. 3Y2.</title>
        <authorList>
            <person name="Liu Y."/>
        </authorList>
    </citation>
    <scope>NUCLEOTIDE SEQUENCE [LARGE SCALE GENOMIC DNA]</scope>
    <source>
        <strain evidence="4 5">3Y2</strain>
    </source>
</reference>
<dbReference type="InterPro" id="IPR006683">
    <property type="entry name" value="Thioestr_dom"/>
</dbReference>
<comment type="similarity">
    <text evidence="1">Belongs to the thioesterase PaaI family.</text>
</comment>
<dbReference type="RefSeq" id="WP_210856672.1">
    <property type="nucleotide sequence ID" value="NZ_JAGQDD010000022.1"/>
</dbReference>
<sequence>MSTASHALHDEIAATLARWEADEARVRATLAPPGVNRPADVAHLSGLEFFAAISRGALPSVPIGVAMDFYPVEYEEGRFVFQGRPSVKFLNPMGTIHGGWIAALLDSAVACAIHTTLPAGRAQTTAELKISYLRALLPDTPLVRAEGKVISAGRQLGFAEGRLYGADGRLYAHATTTCAMLQPR</sequence>
<dbReference type="AlphaFoldDB" id="A0A940YNH9"/>
<comment type="caution">
    <text evidence="4">The sequence shown here is derived from an EMBL/GenBank/DDBJ whole genome shotgun (WGS) entry which is preliminary data.</text>
</comment>
<feature type="domain" description="Thioesterase" evidence="3">
    <location>
        <begin position="93"/>
        <end position="171"/>
    </location>
</feature>
<keyword evidence="2" id="KW-0378">Hydrolase</keyword>
<evidence type="ECO:0000259" key="3">
    <source>
        <dbReference type="Pfam" id="PF03061"/>
    </source>
</evidence>
<dbReference type="Gene3D" id="3.10.129.10">
    <property type="entry name" value="Hotdog Thioesterase"/>
    <property type="match status" value="1"/>
</dbReference>